<evidence type="ECO:0000256" key="10">
    <source>
        <dbReference type="SAM" id="SignalP"/>
    </source>
</evidence>
<gene>
    <name evidence="12" type="primary">pfeS</name>
    <name evidence="12" type="ORF">GMA8713_01699</name>
</gene>
<dbReference type="InterPro" id="IPR003661">
    <property type="entry name" value="HisK_dim/P_dom"/>
</dbReference>
<dbReference type="GO" id="GO:0005886">
    <property type="term" value="C:plasma membrane"/>
    <property type="evidence" value="ECO:0007669"/>
    <property type="project" value="UniProtKB-SubCell"/>
</dbReference>
<name>A0A128F2N9_9GAMM</name>
<keyword evidence="5" id="KW-0597">Phosphoprotein</keyword>
<dbReference type="InterPro" id="IPR005467">
    <property type="entry name" value="His_kinase_dom"/>
</dbReference>
<evidence type="ECO:0000256" key="8">
    <source>
        <dbReference type="ARBA" id="ARBA00023012"/>
    </source>
</evidence>
<dbReference type="PANTHER" id="PTHR44936">
    <property type="entry name" value="SENSOR PROTEIN CREC"/>
    <property type="match status" value="1"/>
</dbReference>
<dbReference type="Gene3D" id="3.30.565.10">
    <property type="entry name" value="Histidine kinase-like ATPase, C-terminal domain"/>
    <property type="match status" value="1"/>
</dbReference>
<evidence type="ECO:0000256" key="9">
    <source>
        <dbReference type="SAM" id="Phobius"/>
    </source>
</evidence>
<feature type="transmembrane region" description="Helical" evidence="9">
    <location>
        <begin position="240"/>
        <end position="261"/>
    </location>
</feature>
<keyword evidence="9" id="KW-1133">Transmembrane helix</keyword>
<keyword evidence="7" id="KW-0418">Kinase</keyword>
<keyword evidence="6 12" id="KW-0808">Transferase</keyword>
<evidence type="ECO:0000256" key="7">
    <source>
        <dbReference type="ARBA" id="ARBA00022777"/>
    </source>
</evidence>
<evidence type="ECO:0000256" key="2">
    <source>
        <dbReference type="ARBA" id="ARBA00004651"/>
    </source>
</evidence>
<dbReference type="Pfam" id="PF02518">
    <property type="entry name" value="HATPase_c"/>
    <property type="match status" value="1"/>
</dbReference>
<dbReference type="EMBL" id="FIZY01000012">
    <property type="protein sequence ID" value="CZF81067.1"/>
    <property type="molecule type" value="Genomic_DNA"/>
</dbReference>
<dbReference type="CDD" id="cd00082">
    <property type="entry name" value="HisKA"/>
    <property type="match status" value="1"/>
</dbReference>
<reference evidence="13" key="1">
    <citation type="submission" date="2016-02" db="EMBL/GenBank/DDBJ databases">
        <authorList>
            <person name="Rodrigo-Torres Lidia"/>
            <person name="Arahal R.David."/>
        </authorList>
    </citation>
    <scope>NUCLEOTIDE SEQUENCE [LARGE SCALE GENOMIC DNA]</scope>
    <source>
        <strain evidence="13">CECT 8713</strain>
    </source>
</reference>
<comment type="subcellular location">
    <subcellularLocation>
        <location evidence="2">Cell membrane</location>
        <topology evidence="2">Multi-pass membrane protein</topology>
    </subcellularLocation>
</comment>
<organism evidence="12 13">
    <name type="scientific">Grimontia marina</name>
    <dbReference type="NCBI Taxonomy" id="646534"/>
    <lineage>
        <taxon>Bacteria</taxon>
        <taxon>Pseudomonadati</taxon>
        <taxon>Pseudomonadota</taxon>
        <taxon>Gammaproteobacteria</taxon>
        <taxon>Vibrionales</taxon>
        <taxon>Vibrionaceae</taxon>
        <taxon>Grimontia</taxon>
    </lineage>
</organism>
<evidence type="ECO:0000256" key="5">
    <source>
        <dbReference type="ARBA" id="ARBA00022553"/>
    </source>
</evidence>
<keyword evidence="13" id="KW-1185">Reference proteome</keyword>
<dbReference type="PANTHER" id="PTHR44936:SF9">
    <property type="entry name" value="SENSOR PROTEIN CREC"/>
    <property type="match status" value="1"/>
</dbReference>
<feature type="chain" id="PRO_5007281921" description="histidine kinase" evidence="10">
    <location>
        <begin position="19"/>
        <end position="480"/>
    </location>
</feature>
<dbReference type="InterPro" id="IPR036097">
    <property type="entry name" value="HisK_dim/P_sf"/>
</dbReference>
<dbReference type="InterPro" id="IPR036890">
    <property type="entry name" value="HATPase_C_sf"/>
</dbReference>
<dbReference type="InterPro" id="IPR021821">
    <property type="entry name" value="VxrA_SD"/>
</dbReference>
<dbReference type="PROSITE" id="PS50109">
    <property type="entry name" value="HIS_KIN"/>
    <property type="match status" value="1"/>
</dbReference>
<evidence type="ECO:0000256" key="6">
    <source>
        <dbReference type="ARBA" id="ARBA00022679"/>
    </source>
</evidence>
<protein>
    <recommendedName>
        <fullName evidence="3">histidine kinase</fullName>
        <ecNumber evidence="3">2.7.13.3</ecNumber>
    </recommendedName>
</protein>
<evidence type="ECO:0000313" key="13">
    <source>
        <dbReference type="Proteomes" id="UP000073601"/>
    </source>
</evidence>
<sequence>MQKFLIVCYTLLSSPVWANASFPEQLSAFRLSLLAERPIATYALNAIHSEYPKALLVPDSLLPQSYNYPLKDLKRLYQSSEKCKGPWPLSPLVTDPLVFTRAMCFNTQLPSVWFSRSNLIHPGGGSYAAKYVEKFPDRRDELLRFFHIKERLLSPPETLLGRLQRMPENGVNALNGGAESILSGEDLWLREGSQYKVYSADSWMPLLENQNLLASPIDENGFCLSRIGNVCWNQKLAPSYWSQLVIALAVINLLWIAGWVFNRWTVKRRLMQERMLVLQILTHELRTPIASLGMTVEGFRRKFDSLPEPLYDEFRRLCEDSMRLKQLAEASKDYLQSNQQQLVREDIPSLQDWLGYLCEERQVELQVKDDGPITVNVYWLTTSLDNLISNAKKYGEAPVMVYAEKNSGLLAIRVQDQGRLTAKDWKMIRKPFVSEKGLGLGLTIVEAMIERMGGRLTLSGPPTTFTLEIPCDPTNDSVAG</sequence>
<keyword evidence="9" id="KW-0812">Transmembrane</keyword>
<dbReference type="InterPro" id="IPR050980">
    <property type="entry name" value="2C_sensor_his_kinase"/>
</dbReference>
<keyword evidence="10" id="KW-0732">Signal</keyword>
<dbReference type="GO" id="GO:0000155">
    <property type="term" value="F:phosphorelay sensor kinase activity"/>
    <property type="evidence" value="ECO:0007669"/>
    <property type="project" value="InterPro"/>
</dbReference>
<evidence type="ECO:0000256" key="3">
    <source>
        <dbReference type="ARBA" id="ARBA00012438"/>
    </source>
</evidence>
<dbReference type="EC" id="2.7.13.3" evidence="3"/>
<dbReference type="OrthoDB" id="5593498at2"/>
<dbReference type="AlphaFoldDB" id="A0A128F2N9"/>
<proteinExistence type="predicted"/>
<evidence type="ECO:0000256" key="1">
    <source>
        <dbReference type="ARBA" id="ARBA00000085"/>
    </source>
</evidence>
<dbReference type="SUPFAM" id="SSF55874">
    <property type="entry name" value="ATPase domain of HSP90 chaperone/DNA topoisomerase II/histidine kinase"/>
    <property type="match status" value="1"/>
</dbReference>
<feature type="signal peptide" evidence="10">
    <location>
        <begin position="1"/>
        <end position="18"/>
    </location>
</feature>
<evidence type="ECO:0000259" key="11">
    <source>
        <dbReference type="PROSITE" id="PS50109"/>
    </source>
</evidence>
<keyword evidence="9" id="KW-0472">Membrane</keyword>
<dbReference type="RefSeq" id="WP_062707917.1">
    <property type="nucleotide sequence ID" value="NZ_CAWRCI010000012.1"/>
</dbReference>
<dbReference type="SMART" id="SM00388">
    <property type="entry name" value="HisKA"/>
    <property type="match status" value="1"/>
</dbReference>
<dbReference type="Proteomes" id="UP000073601">
    <property type="component" value="Unassembled WGS sequence"/>
</dbReference>
<evidence type="ECO:0000256" key="4">
    <source>
        <dbReference type="ARBA" id="ARBA00022475"/>
    </source>
</evidence>
<dbReference type="Pfam" id="PF11884">
    <property type="entry name" value="DUF3404"/>
    <property type="match status" value="1"/>
</dbReference>
<keyword evidence="4" id="KW-1003">Cell membrane</keyword>
<keyword evidence="8" id="KW-0902">Two-component regulatory system</keyword>
<dbReference type="SUPFAM" id="SSF47384">
    <property type="entry name" value="Homodimeric domain of signal transducing histidine kinase"/>
    <property type="match status" value="1"/>
</dbReference>
<dbReference type="SMART" id="SM00387">
    <property type="entry name" value="HATPase_c"/>
    <property type="match status" value="1"/>
</dbReference>
<accession>A0A128F2N9</accession>
<evidence type="ECO:0000313" key="12">
    <source>
        <dbReference type="EMBL" id="CZF81067.1"/>
    </source>
</evidence>
<comment type="catalytic activity">
    <reaction evidence="1">
        <text>ATP + protein L-histidine = ADP + protein N-phospho-L-histidine.</text>
        <dbReference type="EC" id="2.7.13.3"/>
    </reaction>
</comment>
<feature type="domain" description="Histidine kinase" evidence="11">
    <location>
        <begin position="280"/>
        <end position="473"/>
    </location>
</feature>
<dbReference type="InterPro" id="IPR003594">
    <property type="entry name" value="HATPase_dom"/>
</dbReference>